<proteinExistence type="predicted"/>
<protein>
    <submittedName>
        <fullName evidence="1">Uncharacterized protein</fullName>
    </submittedName>
</protein>
<evidence type="ECO:0000313" key="1">
    <source>
        <dbReference type="EMBL" id="MCY6372058.1"/>
    </source>
</evidence>
<gene>
    <name evidence="1" type="ORF">OXH55_15590</name>
</gene>
<keyword evidence="2" id="KW-1185">Reference proteome</keyword>
<dbReference type="EMBL" id="JAPQES010000006">
    <property type="protein sequence ID" value="MCY6372058.1"/>
    <property type="molecule type" value="Genomic_DNA"/>
</dbReference>
<reference evidence="1" key="1">
    <citation type="submission" date="2022-12" db="EMBL/GenBank/DDBJ databases">
        <authorList>
            <person name="Wang J."/>
        </authorList>
    </citation>
    <scope>NUCLEOTIDE SEQUENCE</scope>
    <source>
        <strain evidence="1">HY-42-06</strain>
    </source>
</reference>
<accession>A0ABT4CUD8</accession>
<dbReference type="Proteomes" id="UP001079657">
    <property type="component" value="Unassembled WGS sequence"/>
</dbReference>
<evidence type="ECO:0000313" key="2">
    <source>
        <dbReference type="Proteomes" id="UP001079657"/>
    </source>
</evidence>
<name>A0ABT4CUD8_9CLOT</name>
<organism evidence="1 2">
    <name type="scientific">Clostridium ganghwense</name>
    <dbReference type="NCBI Taxonomy" id="312089"/>
    <lineage>
        <taxon>Bacteria</taxon>
        <taxon>Bacillati</taxon>
        <taxon>Bacillota</taxon>
        <taxon>Clostridia</taxon>
        <taxon>Eubacteriales</taxon>
        <taxon>Clostridiaceae</taxon>
        <taxon>Clostridium</taxon>
    </lineage>
</organism>
<comment type="caution">
    <text evidence="1">The sequence shown here is derived from an EMBL/GenBank/DDBJ whole genome shotgun (WGS) entry which is preliminary data.</text>
</comment>
<dbReference type="RefSeq" id="WP_268050975.1">
    <property type="nucleotide sequence ID" value="NZ_JAPQES010000006.1"/>
</dbReference>
<sequence>MRFLVYILIGILLAIIFGVIVKNPMDDSGKEFNANIFPFEIKDPEDWYKSKDEESNSENEKHD</sequence>